<evidence type="ECO:0000313" key="1">
    <source>
        <dbReference type="EnsemblPlants" id="AET4Gv20615200.3"/>
    </source>
</evidence>
<keyword evidence="2" id="KW-1185">Reference proteome</keyword>
<sequence>SDLLLLLSAPVVYVTCSYLFVELFILCCLDVANNCDHLQLLDSTNEMDWAWAANRLIKKSEDDPESLEDAPVNYLPRKRLIMTTKLIQEVFPAIPARVLRAQAVSAYESATYNIAMFTLGDTCIISSDNSRALADNENNPSEQRTSAKQMEDKLSKVVEVFVGRIKKMENDYLSLSKRASMLDVHLECQDLERISIVNRLGRFHGRNHAAGVEASSGSQMVSRRIFPDRHVMSFSVPGNLPEEVHCLAL</sequence>
<reference evidence="1" key="4">
    <citation type="submission" date="2019-03" db="UniProtKB">
        <authorList>
            <consortium name="EnsemblPlants"/>
        </authorList>
    </citation>
    <scope>IDENTIFICATION</scope>
</reference>
<dbReference type="EnsemblPlants" id="AET4Gv20615200.3">
    <property type="protein sequence ID" value="AET4Gv20615200.3"/>
    <property type="gene ID" value="AET4Gv20615200"/>
</dbReference>
<accession>A0A453IMN5</accession>
<dbReference type="Proteomes" id="UP000015105">
    <property type="component" value="Chromosome 4D"/>
</dbReference>
<reference evidence="1" key="3">
    <citation type="journal article" date="2017" name="Nature">
        <title>Genome sequence of the progenitor of the wheat D genome Aegilops tauschii.</title>
        <authorList>
            <person name="Luo M.C."/>
            <person name="Gu Y.Q."/>
            <person name="Puiu D."/>
            <person name="Wang H."/>
            <person name="Twardziok S.O."/>
            <person name="Deal K.R."/>
            <person name="Huo N."/>
            <person name="Zhu T."/>
            <person name="Wang L."/>
            <person name="Wang Y."/>
            <person name="McGuire P.E."/>
            <person name="Liu S."/>
            <person name="Long H."/>
            <person name="Ramasamy R.K."/>
            <person name="Rodriguez J.C."/>
            <person name="Van S.L."/>
            <person name="Yuan L."/>
            <person name="Wang Z."/>
            <person name="Xia Z."/>
            <person name="Xiao L."/>
            <person name="Anderson O.D."/>
            <person name="Ouyang S."/>
            <person name="Liang Y."/>
            <person name="Zimin A.V."/>
            <person name="Pertea G."/>
            <person name="Qi P."/>
            <person name="Bennetzen J.L."/>
            <person name="Dai X."/>
            <person name="Dawson M.W."/>
            <person name="Muller H.G."/>
            <person name="Kugler K."/>
            <person name="Rivarola-Duarte L."/>
            <person name="Spannagl M."/>
            <person name="Mayer K.F.X."/>
            <person name="Lu F.H."/>
            <person name="Bevan M.W."/>
            <person name="Leroy P."/>
            <person name="Li P."/>
            <person name="You F.M."/>
            <person name="Sun Q."/>
            <person name="Liu Z."/>
            <person name="Lyons E."/>
            <person name="Wicker T."/>
            <person name="Salzberg S.L."/>
            <person name="Devos K.M."/>
            <person name="Dvorak J."/>
        </authorList>
    </citation>
    <scope>NUCLEOTIDE SEQUENCE [LARGE SCALE GENOMIC DNA]</scope>
    <source>
        <strain evidence="1">cv. AL8/78</strain>
    </source>
</reference>
<evidence type="ECO:0000313" key="2">
    <source>
        <dbReference type="Proteomes" id="UP000015105"/>
    </source>
</evidence>
<reference evidence="2" key="2">
    <citation type="journal article" date="2017" name="Nat. Plants">
        <title>The Aegilops tauschii genome reveals multiple impacts of transposons.</title>
        <authorList>
            <person name="Zhao G."/>
            <person name="Zou C."/>
            <person name="Li K."/>
            <person name="Wang K."/>
            <person name="Li T."/>
            <person name="Gao L."/>
            <person name="Zhang X."/>
            <person name="Wang H."/>
            <person name="Yang Z."/>
            <person name="Liu X."/>
            <person name="Jiang W."/>
            <person name="Mao L."/>
            <person name="Kong X."/>
            <person name="Jiao Y."/>
            <person name="Jia J."/>
        </authorList>
    </citation>
    <scope>NUCLEOTIDE SEQUENCE [LARGE SCALE GENOMIC DNA]</scope>
    <source>
        <strain evidence="2">cv. AL8/78</strain>
    </source>
</reference>
<protein>
    <submittedName>
        <fullName evidence="1">Uncharacterized protein</fullName>
    </submittedName>
</protein>
<reference evidence="1" key="5">
    <citation type="journal article" date="2021" name="G3 (Bethesda)">
        <title>Aegilops tauschii genome assembly Aet v5.0 features greater sequence contiguity and improved annotation.</title>
        <authorList>
            <person name="Wang L."/>
            <person name="Zhu T."/>
            <person name="Rodriguez J.C."/>
            <person name="Deal K.R."/>
            <person name="Dubcovsky J."/>
            <person name="McGuire P.E."/>
            <person name="Lux T."/>
            <person name="Spannagl M."/>
            <person name="Mayer K.F.X."/>
            <person name="Baldrich P."/>
            <person name="Meyers B.C."/>
            <person name="Huo N."/>
            <person name="Gu Y.Q."/>
            <person name="Zhou H."/>
            <person name="Devos K.M."/>
            <person name="Bennetzen J.L."/>
            <person name="Unver T."/>
            <person name="Budak H."/>
            <person name="Gulick P.J."/>
            <person name="Galiba G."/>
            <person name="Kalapos B."/>
            <person name="Nelson D.R."/>
            <person name="Li P."/>
            <person name="You F.M."/>
            <person name="Luo M.C."/>
            <person name="Dvorak J."/>
        </authorList>
    </citation>
    <scope>NUCLEOTIDE SEQUENCE [LARGE SCALE GENOMIC DNA]</scope>
    <source>
        <strain evidence="1">cv. AL8/78</strain>
    </source>
</reference>
<dbReference type="Gramene" id="AET4Gv20615200.3">
    <property type="protein sequence ID" value="AET4Gv20615200.3"/>
    <property type="gene ID" value="AET4Gv20615200"/>
</dbReference>
<dbReference type="AlphaFoldDB" id="A0A453IMN5"/>
<name>A0A453IMN5_AEGTS</name>
<dbReference type="PANTHER" id="PTHR31267:SF2">
    <property type="entry name" value="EXPRESSED PROTEIN"/>
    <property type="match status" value="1"/>
</dbReference>
<proteinExistence type="predicted"/>
<dbReference type="PANTHER" id="PTHR31267">
    <property type="entry name" value="DENTIN SIALOPHOSPHOPROTEIN-LIKE PROTEIN"/>
    <property type="match status" value="1"/>
</dbReference>
<organism evidence="1 2">
    <name type="scientific">Aegilops tauschii subsp. strangulata</name>
    <name type="common">Goatgrass</name>
    <dbReference type="NCBI Taxonomy" id="200361"/>
    <lineage>
        <taxon>Eukaryota</taxon>
        <taxon>Viridiplantae</taxon>
        <taxon>Streptophyta</taxon>
        <taxon>Embryophyta</taxon>
        <taxon>Tracheophyta</taxon>
        <taxon>Spermatophyta</taxon>
        <taxon>Magnoliopsida</taxon>
        <taxon>Liliopsida</taxon>
        <taxon>Poales</taxon>
        <taxon>Poaceae</taxon>
        <taxon>BOP clade</taxon>
        <taxon>Pooideae</taxon>
        <taxon>Triticodae</taxon>
        <taxon>Triticeae</taxon>
        <taxon>Triticinae</taxon>
        <taxon>Aegilops</taxon>
    </lineage>
</organism>
<reference evidence="2" key="1">
    <citation type="journal article" date="2014" name="Science">
        <title>Ancient hybridizations among the ancestral genomes of bread wheat.</title>
        <authorList>
            <consortium name="International Wheat Genome Sequencing Consortium,"/>
            <person name="Marcussen T."/>
            <person name="Sandve S.R."/>
            <person name="Heier L."/>
            <person name="Spannagl M."/>
            <person name="Pfeifer M."/>
            <person name="Jakobsen K.S."/>
            <person name="Wulff B.B."/>
            <person name="Steuernagel B."/>
            <person name="Mayer K.F."/>
            <person name="Olsen O.A."/>
        </authorList>
    </citation>
    <scope>NUCLEOTIDE SEQUENCE [LARGE SCALE GENOMIC DNA]</scope>
    <source>
        <strain evidence="2">cv. AL8/78</strain>
    </source>
</reference>